<proteinExistence type="inferred from homology"/>
<comment type="catalytic activity">
    <reaction evidence="12 13">
        <text>L-seryl-[protein] + ATP = O-phospho-L-seryl-[protein] + ADP + H(+)</text>
        <dbReference type="Rhea" id="RHEA:17989"/>
        <dbReference type="Rhea" id="RHEA-COMP:9863"/>
        <dbReference type="Rhea" id="RHEA-COMP:11604"/>
        <dbReference type="ChEBI" id="CHEBI:15378"/>
        <dbReference type="ChEBI" id="CHEBI:29999"/>
        <dbReference type="ChEBI" id="CHEBI:30616"/>
        <dbReference type="ChEBI" id="CHEBI:83421"/>
        <dbReference type="ChEBI" id="CHEBI:456216"/>
        <dbReference type="EC" id="2.7.11.1"/>
    </reaction>
</comment>
<evidence type="ECO:0000256" key="14">
    <source>
        <dbReference type="PROSITE-ProRule" id="PRU00076"/>
    </source>
</evidence>
<dbReference type="InterPro" id="IPR000742">
    <property type="entry name" value="EGF"/>
</dbReference>
<dbReference type="SMR" id="V4U986"/>
<dbReference type="PROSITE" id="PS00108">
    <property type="entry name" value="PROTEIN_KINASE_ST"/>
    <property type="match status" value="1"/>
</dbReference>
<dbReference type="GO" id="GO:0005524">
    <property type="term" value="F:ATP binding"/>
    <property type="evidence" value="ECO:0007669"/>
    <property type="project" value="UniProtKB-KW"/>
</dbReference>
<feature type="compositionally biased region" description="Polar residues" evidence="15">
    <location>
        <begin position="878"/>
        <end position="893"/>
    </location>
</feature>
<dbReference type="PROSITE" id="PS50026">
    <property type="entry name" value="EGF_3"/>
    <property type="match status" value="1"/>
</dbReference>
<keyword evidence="14" id="KW-0245">EGF-like domain</keyword>
<dbReference type="InterPro" id="IPR011009">
    <property type="entry name" value="Kinase-like_dom_sf"/>
</dbReference>
<feature type="transmembrane region" description="Helical" evidence="16">
    <location>
        <begin position="40"/>
        <end position="58"/>
    </location>
</feature>
<evidence type="ECO:0000313" key="22">
    <source>
        <dbReference type="Proteomes" id="UP000030687"/>
    </source>
</evidence>
<evidence type="ECO:0000256" key="2">
    <source>
        <dbReference type="ARBA" id="ARBA00022475"/>
    </source>
</evidence>
<reference evidence="21 22" key="1">
    <citation type="submission" date="2013-10" db="EMBL/GenBank/DDBJ databases">
        <authorList>
            <consortium name="International Citrus Genome Consortium"/>
            <person name="Jenkins J."/>
            <person name="Schmutz J."/>
            <person name="Prochnik S."/>
            <person name="Rokhsar D."/>
            <person name="Gmitter F."/>
            <person name="Ollitrault P."/>
            <person name="Machado M."/>
            <person name="Talon M."/>
            <person name="Wincker P."/>
            <person name="Jaillon O."/>
            <person name="Morgante M."/>
        </authorList>
    </citation>
    <scope>NUCLEOTIDE SEQUENCE</scope>
    <source>
        <strain evidence="22">cv. Clemenules</strain>
    </source>
</reference>
<keyword evidence="4 13" id="KW-0808">Transferase</keyword>
<dbReference type="PANTHER" id="PTHR27002">
    <property type="entry name" value="RECEPTOR-LIKE SERINE/THREONINE-PROTEIN KINASE SD1-8"/>
    <property type="match status" value="1"/>
</dbReference>
<dbReference type="PIRSF" id="PIRSF000641">
    <property type="entry name" value="SRK"/>
    <property type="match status" value="1"/>
</dbReference>
<dbReference type="PROSITE" id="PS50948">
    <property type="entry name" value="PAN"/>
    <property type="match status" value="1"/>
</dbReference>
<dbReference type="Pfam" id="PF07714">
    <property type="entry name" value="PK_Tyr_Ser-Thr"/>
    <property type="match status" value="1"/>
</dbReference>
<dbReference type="CDD" id="cd00053">
    <property type="entry name" value="EGF"/>
    <property type="match status" value="1"/>
</dbReference>
<keyword evidence="16" id="KW-1133">Transmembrane helix</keyword>
<evidence type="ECO:0000256" key="4">
    <source>
        <dbReference type="ARBA" id="ARBA00022679"/>
    </source>
</evidence>
<dbReference type="CDD" id="cd01098">
    <property type="entry name" value="PAN_AP_plant"/>
    <property type="match status" value="1"/>
</dbReference>
<feature type="domain" description="EGF-like" evidence="18">
    <location>
        <begin position="326"/>
        <end position="362"/>
    </location>
</feature>
<name>V4U986_CITCL</name>
<dbReference type="AlphaFoldDB" id="V4U986"/>
<dbReference type="CDD" id="cd14066">
    <property type="entry name" value="STKc_IRAK"/>
    <property type="match status" value="1"/>
</dbReference>
<dbReference type="SMART" id="SM00473">
    <property type="entry name" value="PAN_AP"/>
    <property type="match status" value="1"/>
</dbReference>
<keyword evidence="22" id="KW-1185">Reference proteome</keyword>
<dbReference type="SUPFAM" id="SSF51110">
    <property type="entry name" value="alpha-D-mannose-specific plant lectins"/>
    <property type="match status" value="1"/>
</dbReference>
<evidence type="ECO:0000259" key="18">
    <source>
        <dbReference type="PROSITE" id="PS50026"/>
    </source>
</evidence>
<evidence type="ECO:0000256" key="8">
    <source>
        <dbReference type="ARBA" id="ARBA00022840"/>
    </source>
</evidence>
<keyword evidence="16" id="KW-0812">Transmembrane</keyword>
<evidence type="ECO:0000256" key="9">
    <source>
        <dbReference type="ARBA" id="ARBA00023157"/>
    </source>
</evidence>
<feature type="transmembrane region" description="Helical" evidence="16">
    <location>
        <begin position="492"/>
        <end position="515"/>
    </location>
</feature>
<dbReference type="EC" id="2.7.11.1" evidence="13"/>
<dbReference type="CDD" id="cd00028">
    <property type="entry name" value="B_lectin"/>
    <property type="match status" value="1"/>
</dbReference>
<evidence type="ECO:0000256" key="13">
    <source>
        <dbReference type="PIRNR" id="PIRNR000641"/>
    </source>
</evidence>
<evidence type="ECO:0000256" key="12">
    <source>
        <dbReference type="ARBA" id="ARBA00048679"/>
    </source>
</evidence>
<dbReference type="Gramene" id="ESR60670">
    <property type="protein sequence ID" value="ESR60670"/>
    <property type="gene ID" value="CICLE_v10014208mg"/>
</dbReference>
<dbReference type="InterPro" id="IPR000719">
    <property type="entry name" value="Prot_kinase_dom"/>
</dbReference>
<keyword evidence="10" id="KW-0325">Glycoprotein</keyword>
<dbReference type="InterPro" id="IPR036426">
    <property type="entry name" value="Bulb-type_lectin_dom_sf"/>
</dbReference>
<dbReference type="InParanoid" id="V4U986"/>
<comment type="catalytic activity">
    <reaction evidence="11 13">
        <text>L-threonyl-[protein] + ATP = O-phospho-L-threonyl-[protein] + ADP + H(+)</text>
        <dbReference type="Rhea" id="RHEA:46608"/>
        <dbReference type="Rhea" id="RHEA-COMP:11060"/>
        <dbReference type="Rhea" id="RHEA-COMP:11605"/>
        <dbReference type="ChEBI" id="CHEBI:15378"/>
        <dbReference type="ChEBI" id="CHEBI:30013"/>
        <dbReference type="ChEBI" id="CHEBI:30616"/>
        <dbReference type="ChEBI" id="CHEBI:61977"/>
        <dbReference type="ChEBI" id="CHEBI:456216"/>
        <dbReference type="EC" id="2.7.11.1"/>
    </reaction>
</comment>
<dbReference type="Pfam" id="PF08276">
    <property type="entry name" value="PAN_2"/>
    <property type="match status" value="1"/>
</dbReference>
<dbReference type="Gene3D" id="1.10.510.10">
    <property type="entry name" value="Transferase(Phosphotransferase) domain 1"/>
    <property type="match status" value="1"/>
</dbReference>
<dbReference type="FunFam" id="1.10.510.10:FF:000060">
    <property type="entry name" value="G-type lectin S-receptor-like serine/threonine-protein kinase"/>
    <property type="match status" value="1"/>
</dbReference>
<keyword evidence="2" id="KW-1003">Cell membrane</keyword>
<dbReference type="SMART" id="SM00220">
    <property type="entry name" value="S_TKc"/>
    <property type="match status" value="1"/>
</dbReference>
<feature type="region of interest" description="Disordered" evidence="15">
    <location>
        <begin position="867"/>
        <end position="893"/>
    </location>
</feature>
<dbReference type="GO" id="GO:0005886">
    <property type="term" value="C:plasma membrane"/>
    <property type="evidence" value="ECO:0007669"/>
    <property type="project" value="UniProtKB-SubCell"/>
</dbReference>
<gene>
    <name evidence="21" type="ORF">CICLE_v10014208mg</name>
</gene>
<dbReference type="PROSITE" id="PS50927">
    <property type="entry name" value="BULB_LECTIN"/>
    <property type="match status" value="1"/>
</dbReference>
<keyword evidence="8 13" id="KW-0067">ATP-binding</keyword>
<evidence type="ECO:0000256" key="5">
    <source>
        <dbReference type="ARBA" id="ARBA00022729"/>
    </source>
</evidence>
<dbReference type="OMA" id="EEEYGHC"/>
<feature type="domain" description="Protein kinase" evidence="17">
    <location>
        <begin position="578"/>
        <end position="854"/>
    </location>
</feature>
<organism evidence="21 22">
    <name type="scientific">Citrus clementina</name>
    <name type="common">Clementine</name>
    <name type="synonym">Citrus deliciosa x Citrus sinensis</name>
    <dbReference type="NCBI Taxonomy" id="85681"/>
    <lineage>
        <taxon>Eukaryota</taxon>
        <taxon>Viridiplantae</taxon>
        <taxon>Streptophyta</taxon>
        <taxon>Embryophyta</taxon>
        <taxon>Tracheophyta</taxon>
        <taxon>Spermatophyta</taxon>
        <taxon>Magnoliopsida</taxon>
        <taxon>eudicotyledons</taxon>
        <taxon>Gunneridae</taxon>
        <taxon>Pentapetalae</taxon>
        <taxon>rosids</taxon>
        <taxon>malvids</taxon>
        <taxon>Sapindales</taxon>
        <taxon>Rutaceae</taxon>
        <taxon>Aurantioideae</taxon>
        <taxon>Citrus</taxon>
    </lineage>
</organism>
<dbReference type="Gene3D" id="2.90.10.10">
    <property type="entry name" value="Bulb-type lectin domain"/>
    <property type="match status" value="1"/>
</dbReference>
<dbReference type="InterPro" id="IPR008271">
    <property type="entry name" value="Ser/Thr_kinase_AS"/>
</dbReference>
<dbReference type="InterPro" id="IPR000858">
    <property type="entry name" value="S_locus_glycoprot_dom"/>
</dbReference>
<evidence type="ECO:0000256" key="16">
    <source>
        <dbReference type="SAM" id="Phobius"/>
    </source>
</evidence>
<comment type="caution">
    <text evidence="14">Lacks conserved residue(s) required for the propagation of feature annotation.</text>
</comment>
<evidence type="ECO:0000256" key="1">
    <source>
        <dbReference type="ARBA" id="ARBA00004251"/>
    </source>
</evidence>
<evidence type="ECO:0000256" key="3">
    <source>
        <dbReference type="ARBA" id="ARBA00022527"/>
    </source>
</evidence>
<evidence type="ECO:0000259" key="20">
    <source>
        <dbReference type="PROSITE" id="PS50948"/>
    </source>
</evidence>
<dbReference type="Gene3D" id="3.30.200.20">
    <property type="entry name" value="Phosphorylase Kinase, domain 1"/>
    <property type="match status" value="1"/>
</dbReference>
<evidence type="ECO:0000256" key="10">
    <source>
        <dbReference type="ARBA" id="ARBA00023180"/>
    </source>
</evidence>
<keyword evidence="16" id="KW-0472">Membrane</keyword>
<dbReference type="Pfam" id="PF01453">
    <property type="entry name" value="B_lectin"/>
    <property type="match status" value="1"/>
</dbReference>
<dbReference type="FunFam" id="3.30.200.20:FF:001037">
    <property type="entry name" value="Putative G-type lectin S-receptor-like serine/threonine-protein kinase"/>
    <property type="match status" value="1"/>
</dbReference>
<dbReference type="EMBL" id="KI536312">
    <property type="protein sequence ID" value="ESR60670.1"/>
    <property type="molecule type" value="Genomic_DNA"/>
</dbReference>
<dbReference type="PROSITE" id="PS50011">
    <property type="entry name" value="PROTEIN_KINASE_DOM"/>
    <property type="match status" value="1"/>
</dbReference>
<comment type="subcellular location">
    <subcellularLocation>
        <location evidence="1">Cell membrane</location>
        <topology evidence="1">Single-pass type I membrane protein</topology>
    </subcellularLocation>
</comment>
<keyword evidence="5" id="KW-0732">Signal</keyword>
<keyword evidence="7 13" id="KW-0418">Kinase</keyword>
<dbReference type="InterPro" id="IPR001245">
    <property type="entry name" value="Ser-Thr/Tyr_kinase_cat_dom"/>
</dbReference>
<dbReference type="InterPro" id="IPR024171">
    <property type="entry name" value="SRK-like_kinase"/>
</dbReference>
<dbReference type="Pfam" id="PF00954">
    <property type="entry name" value="S_locus_glycop"/>
    <property type="match status" value="1"/>
</dbReference>
<dbReference type="InterPro" id="IPR003609">
    <property type="entry name" value="Pan_app"/>
</dbReference>
<dbReference type="Proteomes" id="UP000030687">
    <property type="component" value="Unassembled WGS sequence"/>
</dbReference>
<feature type="domain" description="Apple" evidence="20">
    <location>
        <begin position="380"/>
        <end position="462"/>
    </location>
</feature>
<feature type="domain" description="Bulb-type lectin" evidence="19">
    <location>
        <begin position="63"/>
        <end position="192"/>
    </location>
</feature>
<dbReference type="GO" id="GO:0004674">
    <property type="term" value="F:protein serine/threonine kinase activity"/>
    <property type="evidence" value="ECO:0007669"/>
    <property type="project" value="UniProtKB-KW"/>
</dbReference>
<comment type="similarity">
    <text evidence="13">Belongs to the protein kinase superfamily. Ser/Thr protein kinase family.</text>
</comment>
<dbReference type="eggNOG" id="ENOG502QTV8">
    <property type="taxonomic scope" value="Eukaryota"/>
</dbReference>
<evidence type="ECO:0000256" key="15">
    <source>
        <dbReference type="SAM" id="MobiDB-lite"/>
    </source>
</evidence>
<sequence length="893" mass="101538">MYVKCRATCPLTNKILNYFEMVGRRERFQRRIISRWSDNHLPSAIFIIYAILSCFFLPHGSARDNITSSSLLSDGQTLVSAGERFELGFFSPADSPEAEGIPRPRYVGIWYYKSNPRIFLWVANRENPLVYKSGVLAIAEDGNLKLLDESGTPYWYTEVESSSSPHRVAKLMDSGNFVLQDDQVRKNLWESFKYPTDTFLAGMCMGENLYLTSWAGHDDPKPGNFTFKMDQGKNQYQITKPLIRHWRSAEFKDVFSPNEIIPYQILHLLSNFSQSVNPDGEKSVHNNLTVTPIDYSRTRLIMNYTGEIQYWIEDKVKGWSLIWREPRDNCSLFHYCGNFGICNSNHKRKCQCLQGFVPSSPESWSSEDFLGGCIRKTALCGGKDMFLKRQITKVGKTDSCLLVVSEAECSKQCRGFCPCTAYSYKESKRRDEAGTCYIWIEELKDLREDFSNGGHELYIRVAATDLESAENKTEGGSTQQVEAFNGRKKHQWTLIFGMTIASGIILSCIIIYFYTRRKRINSQGRSINRPNMAAPFYESARHVKDMVVDSDQFKEEEKQGIDLPFIDFESILAATDNFSEANKLGKGGFGPVYKAKFPGGQQIAVKRLSSASGQGLEEFKNEVVLIARLQHRNLVRLLGYCIEGHEKILLYEYMPNKSLDFFIFDPMLSALLHWEMRFNIIIGIARGLLYLHQDSRLRIIHRDLKTSNILLDQEMNPKISDFGLARIFKGKQTEGTTNRVVGTYGYMSPEYALDGFFSVKSDVFSFGVVVLEIISGKRNTGFYNSEQALSLLGYAWKLWQEGKALDMMDQKLHASSKPNEILKCINVGLLCVQEDPNDRPTMSDVVIMLGSEAMNLATPKRPAFVIRRGSSSSASSSNKPESNNELTNTLECR</sequence>
<dbReference type="FunFam" id="2.90.10.10:FF:000005">
    <property type="entry name" value="G-type lectin S-receptor-like serine/threonine-protein kinase"/>
    <property type="match status" value="1"/>
</dbReference>
<accession>V4U986</accession>
<evidence type="ECO:0000256" key="7">
    <source>
        <dbReference type="ARBA" id="ARBA00022777"/>
    </source>
</evidence>
<evidence type="ECO:0000259" key="19">
    <source>
        <dbReference type="PROSITE" id="PS50927"/>
    </source>
</evidence>
<dbReference type="SUPFAM" id="SSF56112">
    <property type="entry name" value="Protein kinase-like (PK-like)"/>
    <property type="match status" value="1"/>
</dbReference>
<evidence type="ECO:0000256" key="6">
    <source>
        <dbReference type="ARBA" id="ARBA00022741"/>
    </source>
</evidence>
<dbReference type="OrthoDB" id="1741851at2759"/>
<keyword evidence="3 13" id="KW-0723">Serine/threonine-protein kinase</keyword>
<dbReference type="InterPro" id="IPR001480">
    <property type="entry name" value="Bulb-type_lectin_dom"/>
</dbReference>
<keyword evidence="9" id="KW-1015">Disulfide bond</keyword>
<evidence type="ECO:0000256" key="11">
    <source>
        <dbReference type="ARBA" id="ARBA00047899"/>
    </source>
</evidence>
<dbReference type="PANTHER" id="PTHR27002:SF1111">
    <property type="entry name" value="NON-SPECIFIC SERINE_THREONINE PROTEIN KINASE"/>
    <property type="match status" value="1"/>
</dbReference>
<dbReference type="GO" id="GO:0106310">
    <property type="term" value="F:protein serine kinase activity"/>
    <property type="evidence" value="ECO:0007669"/>
    <property type="project" value="RHEA"/>
</dbReference>
<evidence type="ECO:0000313" key="21">
    <source>
        <dbReference type="EMBL" id="ESR60670.1"/>
    </source>
</evidence>
<evidence type="ECO:0000259" key="17">
    <source>
        <dbReference type="PROSITE" id="PS50011"/>
    </source>
</evidence>
<dbReference type="GO" id="GO:0048544">
    <property type="term" value="P:recognition of pollen"/>
    <property type="evidence" value="ECO:0007669"/>
    <property type="project" value="InterPro"/>
</dbReference>
<protein>
    <recommendedName>
        <fullName evidence="13">Receptor-like serine/threonine-protein kinase</fullName>
        <ecNumber evidence="13">2.7.11.1</ecNumber>
    </recommendedName>
</protein>
<dbReference type="SMART" id="SM00108">
    <property type="entry name" value="B_lectin"/>
    <property type="match status" value="1"/>
</dbReference>
<keyword evidence="6 13" id="KW-0547">Nucleotide-binding</keyword>